<reference evidence="2 3" key="1">
    <citation type="submission" date="2016-07" db="EMBL/GenBank/DDBJ databases">
        <title>Pervasive Adenine N6-methylation of Active Genes in Fungi.</title>
        <authorList>
            <consortium name="DOE Joint Genome Institute"/>
            <person name="Mondo S.J."/>
            <person name="Dannebaum R.O."/>
            <person name="Kuo R.C."/>
            <person name="Labutti K."/>
            <person name="Haridas S."/>
            <person name="Kuo A."/>
            <person name="Salamov A."/>
            <person name="Ahrendt S.R."/>
            <person name="Lipzen A."/>
            <person name="Sullivan W."/>
            <person name="Andreopoulos W.B."/>
            <person name="Clum A."/>
            <person name="Lindquist E."/>
            <person name="Daum C."/>
            <person name="Ramamoorthy G.K."/>
            <person name="Gryganskyi A."/>
            <person name="Culley D."/>
            <person name="Magnuson J.K."/>
            <person name="James T.Y."/>
            <person name="O'Malley M.A."/>
            <person name="Stajich J.E."/>
            <person name="Spatafora J.W."/>
            <person name="Visel A."/>
            <person name="Grigoriev I.V."/>
        </authorList>
    </citation>
    <scope>NUCLEOTIDE SEQUENCE [LARGE SCALE GENOMIC DNA]</scope>
    <source>
        <strain evidence="2 3">PL171</strain>
    </source>
</reference>
<protein>
    <submittedName>
        <fullName evidence="2">Uncharacterized protein</fullName>
    </submittedName>
</protein>
<name>A0A1Y2HMN0_9FUNG</name>
<dbReference type="Proteomes" id="UP000193411">
    <property type="component" value="Unassembled WGS sequence"/>
</dbReference>
<feature type="chain" id="PRO_5012802054" evidence="1">
    <location>
        <begin position="26"/>
        <end position="94"/>
    </location>
</feature>
<accession>A0A1Y2HMN0</accession>
<proteinExistence type="predicted"/>
<comment type="caution">
    <text evidence="2">The sequence shown here is derived from an EMBL/GenBank/DDBJ whole genome shotgun (WGS) entry which is preliminary data.</text>
</comment>
<dbReference type="AlphaFoldDB" id="A0A1Y2HMN0"/>
<evidence type="ECO:0000313" key="3">
    <source>
        <dbReference type="Proteomes" id="UP000193411"/>
    </source>
</evidence>
<evidence type="ECO:0000313" key="2">
    <source>
        <dbReference type="EMBL" id="ORZ35819.1"/>
    </source>
</evidence>
<gene>
    <name evidence="2" type="ORF">BCR44DRAFT_61076</name>
</gene>
<feature type="signal peptide" evidence="1">
    <location>
        <begin position="1"/>
        <end position="25"/>
    </location>
</feature>
<keyword evidence="3" id="KW-1185">Reference proteome</keyword>
<evidence type="ECO:0000256" key="1">
    <source>
        <dbReference type="SAM" id="SignalP"/>
    </source>
</evidence>
<keyword evidence="1" id="KW-0732">Signal</keyword>
<dbReference type="EMBL" id="MCFL01000020">
    <property type="protein sequence ID" value="ORZ35819.1"/>
    <property type="molecule type" value="Genomic_DNA"/>
</dbReference>
<sequence>MKSSSLLSLLLVLIGLTAQTPGAHSAPVAPTIATFLQGRTTTTLSVWSLFRREIDTCPLAKSDQFQKCIENIRSASGSDHEFAVAMCFDKTCNA</sequence>
<organism evidence="2 3">
    <name type="scientific">Catenaria anguillulae PL171</name>
    <dbReference type="NCBI Taxonomy" id="765915"/>
    <lineage>
        <taxon>Eukaryota</taxon>
        <taxon>Fungi</taxon>
        <taxon>Fungi incertae sedis</taxon>
        <taxon>Blastocladiomycota</taxon>
        <taxon>Blastocladiomycetes</taxon>
        <taxon>Blastocladiales</taxon>
        <taxon>Catenariaceae</taxon>
        <taxon>Catenaria</taxon>
    </lineage>
</organism>